<reference evidence="1 2" key="1">
    <citation type="journal article" date="2021" name="Plant Biotechnol. J.">
        <title>Multi-omics assisted identification of the key and species-specific regulatory components of drought-tolerant mechanisms in Gossypium stocksii.</title>
        <authorList>
            <person name="Yu D."/>
            <person name="Ke L."/>
            <person name="Zhang D."/>
            <person name="Wu Y."/>
            <person name="Sun Y."/>
            <person name="Mei J."/>
            <person name="Sun J."/>
            <person name="Sun Y."/>
        </authorList>
    </citation>
    <scope>NUCLEOTIDE SEQUENCE [LARGE SCALE GENOMIC DNA]</scope>
    <source>
        <strain evidence="2">cv. E1</strain>
        <tissue evidence="1">Leaf</tissue>
    </source>
</reference>
<comment type="caution">
    <text evidence="1">The sequence shown here is derived from an EMBL/GenBank/DDBJ whole genome shotgun (WGS) entry which is preliminary data.</text>
</comment>
<dbReference type="AlphaFoldDB" id="A0A9D4AIU5"/>
<evidence type="ECO:0000313" key="1">
    <source>
        <dbReference type="EMBL" id="KAH1122118.1"/>
    </source>
</evidence>
<dbReference type="EMBL" id="JAIQCV010000002">
    <property type="protein sequence ID" value="KAH1122118.1"/>
    <property type="molecule type" value="Genomic_DNA"/>
</dbReference>
<evidence type="ECO:0000313" key="2">
    <source>
        <dbReference type="Proteomes" id="UP000828251"/>
    </source>
</evidence>
<dbReference type="Proteomes" id="UP000828251">
    <property type="component" value="Unassembled WGS sequence"/>
</dbReference>
<gene>
    <name evidence="1" type="ORF">J1N35_005278</name>
</gene>
<sequence length="89" mass="10247">MEHAILDEDMSIASYCMNLTIGTWDCRRFQALRFPSAHGIVTCGNVLIKYASYINDIYLLEWIHSVWSPEFLTIPDEIIWSSVSSAPYE</sequence>
<organism evidence="1 2">
    <name type="scientific">Gossypium stocksii</name>
    <dbReference type="NCBI Taxonomy" id="47602"/>
    <lineage>
        <taxon>Eukaryota</taxon>
        <taxon>Viridiplantae</taxon>
        <taxon>Streptophyta</taxon>
        <taxon>Embryophyta</taxon>
        <taxon>Tracheophyta</taxon>
        <taxon>Spermatophyta</taxon>
        <taxon>Magnoliopsida</taxon>
        <taxon>eudicotyledons</taxon>
        <taxon>Gunneridae</taxon>
        <taxon>Pentapetalae</taxon>
        <taxon>rosids</taxon>
        <taxon>malvids</taxon>
        <taxon>Malvales</taxon>
        <taxon>Malvaceae</taxon>
        <taxon>Malvoideae</taxon>
        <taxon>Gossypium</taxon>
    </lineage>
</organism>
<proteinExistence type="predicted"/>
<protein>
    <submittedName>
        <fullName evidence="1">Uncharacterized protein</fullName>
    </submittedName>
</protein>
<dbReference type="OrthoDB" id="1426028at2759"/>
<keyword evidence="2" id="KW-1185">Reference proteome</keyword>
<accession>A0A9D4AIU5</accession>
<name>A0A9D4AIU5_9ROSI</name>